<evidence type="ECO:0000256" key="6">
    <source>
        <dbReference type="ARBA" id="ARBA00023125"/>
    </source>
</evidence>
<dbReference type="GO" id="GO:0005829">
    <property type="term" value="C:cytosol"/>
    <property type="evidence" value="ECO:0007669"/>
    <property type="project" value="TreeGrafter"/>
</dbReference>
<dbReference type="InterPro" id="IPR001789">
    <property type="entry name" value="Sig_transdc_resp-reg_receiver"/>
</dbReference>
<gene>
    <name evidence="13" type="primary">ctrA</name>
    <name evidence="12" type="ORF">IRZ65_12105</name>
    <name evidence="13" type="ORF">NCTC11842_05519</name>
</gene>
<dbReference type="PROSITE" id="PS51755">
    <property type="entry name" value="OMPR_PHOB"/>
    <property type="match status" value="1"/>
</dbReference>
<proteinExistence type="predicted"/>
<evidence type="ECO:0000256" key="4">
    <source>
        <dbReference type="ARBA" id="ARBA00023012"/>
    </source>
</evidence>
<evidence type="ECO:0000256" key="9">
    <source>
        <dbReference type="PROSITE-ProRule" id="PRU01091"/>
    </source>
</evidence>
<dbReference type="InterPro" id="IPR036388">
    <property type="entry name" value="WH-like_DNA-bd_sf"/>
</dbReference>
<evidence type="ECO:0000313" key="15">
    <source>
        <dbReference type="Proteomes" id="UP000626180"/>
    </source>
</evidence>
<dbReference type="SMART" id="SM00448">
    <property type="entry name" value="REC"/>
    <property type="match status" value="1"/>
</dbReference>
<feature type="domain" description="OmpR/PhoB-type" evidence="11">
    <location>
        <begin position="131"/>
        <end position="231"/>
    </location>
</feature>
<dbReference type="GO" id="GO:0000976">
    <property type="term" value="F:transcription cis-regulatory region binding"/>
    <property type="evidence" value="ECO:0007669"/>
    <property type="project" value="TreeGrafter"/>
</dbReference>
<dbReference type="InterPro" id="IPR039420">
    <property type="entry name" value="WalR-like"/>
</dbReference>
<dbReference type="EMBL" id="JADMCD010000005">
    <property type="protein sequence ID" value="MBF8641428.1"/>
    <property type="molecule type" value="Genomic_DNA"/>
</dbReference>
<evidence type="ECO:0000256" key="3">
    <source>
        <dbReference type="ARBA" id="ARBA00022553"/>
    </source>
</evidence>
<dbReference type="AlphaFoldDB" id="A0A2X2DG72"/>
<protein>
    <submittedName>
        <fullName evidence="12">Response regulator transcription factor</fullName>
    </submittedName>
    <submittedName>
        <fullName evidence="13">Two component transcriptional regulator</fullName>
    </submittedName>
</protein>
<keyword evidence="4" id="KW-0902">Two-component regulatory system</keyword>
<evidence type="ECO:0000313" key="14">
    <source>
        <dbReference type="Proteomes" id="UP000250443"/>
    </source>
</evidence>
<dbReference type="SMART" id="SM00862">
    <property type="entry name" value="Trans_reg_C"/>
    <property type="match status" value="1"/>
</dbReference>
<dbReference type="EMBL" id="UAUF01000015">
    <property type="protein sequence ID" value="SPZ16486.1"/>
    <property type="molecule type" value="Genomic_DNA"/>
</dbReference>
<dbReference type="Proteomes" id="UP000250443">
    <property type="component" value="Unassembled WGS sequence"/>
</dbReference>
<dbReference type="PANTHER" id="PTHR48111:SF39">
    <property type="entry name" value="TRANSCRIPTIONAL REGULATORY PROTEIN CPXR"/>
    <property type="match status" value="1"/>
</dbReference>
<feature type="modified residue" description="4-aspartylphosphate" evidence="8">
    <location>
        <position position="55"/>
    </location>
</feature>
<dbReference type="InterPro" id="IPR011006">
    <property type="entry name" value="CheY-like_superfamily"/>
</dbReference>
<evidence type="ECO:0000256" key="7">
    <source>
        <dbReference type="ARBA" id="ARBA00023163"/>
    </source>
</evidence>
<evidence type="ECO:0000256" key="2">
    <source>
        <dbReference type="ARBA" id="ARBA00022490"/>
    </source>
</evidence>
<reference evidence="13 14" key="1">
    <citation type="submission" date="2018-06" db="EMBL/GenBank/DDBJ databases">
        <authorList>
            <consortium name="Pathogen Informatics"/>
            <person name="Doyle S."/>
        </authorList>
    </citation>
    <scope>NUCLEOTIDE SEQUENCE [LARGE SCALE GENOMIC DNA]</scope>
    <source>
        <strain evidence="13 14">NCTC11842</strain>
    </source>
</reference>
<organism evidence="13 14">
    <name type="scientific">Pseudomonas luteola</name>
    <dbReference type="NCBI Taxonomy" id="47886"/>
    <lineage>
        <taxon>Bacteria</taxon>
        <taxon>Pseudomonadati</taxon>
        <taxon>Pseudomonadota</taxon>
        <taxon>Gammaproteobacteria</taxon>
        <taxon>Pseudomonadales</taxon>
        <taxon>Pseudomonadaceae</taxon>
        <taxon>Pseudomonas</taxon>
    </lineage>
</organism>
<name>A0A2X2DG72_PSELU</name>
<dbReference type="CDD" id="cd00383">
    <property type="entry name" value="trans_reg_C"/>
    <property type="match status" value="1"/>
</dbReference>
<keyword evidence="6 9" id="KW-0238">DNA-binding</keyword>
<dbReference type="Proteomes" id="UP000626180">
    <property type="component" value="Unassembled WGS sequence"/>
</dbReference>
<evidence type="ECO:0000259" key="10">
    <source>
        <dbReference type="PROSITE" id="PS50110"/>
    </source>
</evidence>
<feature type="domain" description="Response regulatory" evidence="10">
    <location>
        <begin position="6"/>
        <end position="119"/>
    </location>
</feature>
<feature type="DNA-binding region" description="OmpR/PhoB-type" evidence="9">
    <location>
        <begin position="131"/>
        <end position="231"/>
    </location>
</feature>
<accession>A0A2X2DG72</accession>
<dbReference type="Gene3D" id="1.10.10.10">
    <property type="entry name" value="Winged helix-like DNA-binding domain superfamily/Winged helix DNA-binding domain"/>
    <property type="match status" value="1"/>
</dbReference>
<evidence type="ECO:0000256" key="1">
    <source>
        <dbReference type="ARBA" id="ARBA00004496"/>
    </source>
</evidence>
<reference evidence="12 15" key="2">
    <citation type="submission" date="2020-10" db="EMBL/GenBank/DDBJ databases">
        <title>Genome sequences of Pseudomonas isolates.</title>
        <authorList>
            <person name="Wessels L."/>
            <person name="Reich F."/>
            <person name="Hammerl J."/>
        </authorList>
    </citation>
    <scope>NUCLEOTIDE SEQUENCE [LARGE SCALE GENOMIC DNA]</scope>
    <source>
        <strain evidence="12 15">20-MO00624-0</strain>
    </source>
</reference>
<sequence>MSAQPHVLLVEDDPALAEGIQQHLLSRGFTLVHESRGDNGLDMACTQRFDLVLLDILLPGLNGLTALERLRTQSAAPVILMSALGAEQDRITGFTRGADDYLPKPFSLAELDARVDALLRRVSLERQRNINPPVAAPGLPHTDDQRQDIRLAGQWAELTHSEYRLFTTLLRHQDETLSKAYLYQEVFSRSYTRLDRGLDVHVCNLRRKLQRIHCQRVVIQSVWGKGYVARIQP</sequence>
<keyword evidence="5" id="KW-0805">Transcription regulation</keyword>
<dbReference type="RefSeq" id="WP_010798909.1">
    <property type="nucleotide sequence ID" value="NZ_CP069263.1"/>
</dbReference>
<evidence type="ECO:0000313" key="13">
    <source>
        <dbReference type="EMBL" id="SPZ16486.1"/>
    </source>
</evidence>
<keyword evidence="7" id="KW-0804">Transcription</keyword>
<dbReference type="PROSITE" id="PS50110">
    <property type="entry name" value="RESPONSE_REGULATORY"/>
    <property type="match status" value="1"/>
</dbReference>
<dbReference type="Gene3D" id="3.40.50.2300">
    <property type="match status" value="1"/>
</dbReference>
<dbReference type="InterPro" id="IPR001867">
    <property type="entry name" value="OmpR/PhoB-type_DNA-bd"/>
</dbReference>
<keyword evidence="2" id="KW-0963">Cytoplasm</keyword>
<dbReference type="Gene3D" id="6.10.250.690">
    <property type="match status" value="1"/>
</dbReference>
<dbReference type="SUPFAM" id="SSF52172">
    <property type="entry name" value="CheY-like"/>
    <property type="match status" value="1"/>
</dbReference>
<evidence type="ECO:0000313" key="12">
    <source>
        <dbReference type="EMBL" id="MBF8641428.1"/>
    </source>
</evidence>
<evidence type="ECO:0000256" key="8">
    <source>
        <dbReference type="PROSITE-ProRule" id="PRU00169"/>
    </source>
</evidence>
<dbReference type="GO" id="GO:0032993">
    <property type="term" value="C:protein-DNA complex"/>
    <property type="evidence" value="ECO:0007669"/>
    <property type="project" value="TreeGrafter"/>
</dbReference>
<dbReference type="Pfam" id="PF00072">
    <property type="entry name" value="Response_reg"/>
    <property type="match status" value="1"/>
</dbReference>
<dbReference type="Pfam" id="PF00486">
    <property type="entry name" value="Trans_reg_C"/>
    <property type="match status" value="1"/>
</dbReference>
<evidence type="ECO:0000259" key="11">
    <source>
        <dbReference type="PROSITE" id="PS51755"/>
    </source>
</evidence>
<dbReference type="PANTHER" id="PTHR48111">
    <property type="entry name" value="REGULATOR OF RPOS"/>
    <property type="match status" value="1"/>
</dbReference>
<keyword evidence="15" id="KW-1185">Reference proteome</keyword>
<comment type="subcellular location">
    <subcellularLocation>
        <location evidence="1">Cytoplasm</location>
    </subcellularLocation>
</comment>
<evidence type="ECO:0000256" key="5">
    <source>
        <dbReference type="ARBA" id="ARBA00023015"/>
    </source>
</evidence>
<dbReference type="GO" id="GO:0006355">
    <property type="term" value="P:regulation of DNA-templated transcription"/>
    <property type="evidence" value="ECO:0007669"/>
    <property type="project" value="InterPro"/>
</dbReference>
<dbReference type="GO" id="GO:0000156">
    <property type="term" value="F:phosphorelay response regulator activity"/>
    <property type="evidence" value="ECO:0007669"/>
    <property type="project" value="TreeGrafter"/>
</dbReference>
<keyword evidence="3 8" id="KW-0597">Phosphoprotein</keyword>